<dbReference type="EMBL" id="OCPC01000001">
    <property type="protein sequence ID" value="SOE08621.1"/>
    <property type="molecule type" value="Genomic_DNA"/>
</dbReference>
<evidence type="ECO:0000313" key="4">
    <source>
        <dbReference type="Proteomes" id="UP000219465"/>
    </source>
</evidence>
<keyword evidence="1" id="KW-0175">Coiled coil</keyword>
<evidence type="ECO:0000256" key="1">
    <source>
        <dbReference type="SAM" id="Coils"/>
    </source>
</evidence>
<dbReference type="Proteomes" id="UP000219465">
    <property type="component" value="Unassembled WGS sequence"/>
</dbReference>
<feature type="transmembrane region" description="Helical" evidence="2">
    <location>
        <begin position="21"/>
        <end position="42"/>
    </location>
</feature>
<gene>
    <name evidence="3" type="ORF">SAMN05877838_0348</name>
</gene>
<proteinExistence type="predicted"/>
<keyword evidence="2" id="KW-1133">Transmembrane helix</keyword>
<dbReference type="AlphaFoldDB" id="A0A286HLH1"/>
<reference evidence="4" key="1">
    <citation type="submission" date="2017-08" db="EMBL/GenBank/DDBJ databases">
        <authorList>
            <person name="Varghese N."/>
            <person name="Submissions S."/>
        </authorList>
    </citation>
    <scope>NUCLEOTIDE SEQUENCE [LARGE SCALE GENOMIC DNA]</scope>
    <source>
        <strain evidence="4">KCTC 23107</strain>
    </source>
</reference>
<feature type="transmembrane region" description="Helical" evidence="2">
    <location>
        <begin position="48"/>
        <end position="74"/>
    </location>
</feature>
<feature type="coiled-coil region" evidence="1">
    <location>
        <begin position="82"/>
        <end position="167"/>
    </location>
</feature>
<keyword evidence="2" id="KW-0812">Transmembrane</keyword>
<evidence type="ECO:0000313" key="3">
    <source>
        <dbReference type="EMBL" id="SOE08621.1"/>
    </source>
</evidence>
<accession>A0A286HLH1</accession>
<dbReference type="SUPFAM" id="SSF58113">
    <property type="entry name" value="Apolipoprotein A-I"/>
    <property type="match status" value="1"/>
</dbReference>
<keyword evidence="2" id="KW-0472">Membrane</keyword>
<evidence type="ECO:0000256" key="2">
    <source>
        <dbReference type="SAM" id="Phobius"/>
    </source>
</evidence>
<dbReference type="RefSeq" id="WP_097104428.1">
    <property type="nucleotide sequence ID" value="NZ_OCPC01000001.1"/>
</dbReference>
<organism evidence="3 4">
    <name type="scientific">Hoeflea halophila</name>
    <dbReference type="NCBI Taxonomy" id="714899"/>
    <lineage>
        <taxon>Bacteria</taxon>
        <taxon>Pseudomonadati</taxon>
        <taxon>Pseudomonadota</taxon>
        <taxon>Alphaproteobacteria</taxon>
        <taxon>Hyphomicrobiales</taxon>
        <taxon>Rhizobiaceae</taxon>
        <taxon>Hoeflea</taxon>
    </lineage>
</organism>
<keyword evidence="4" id="KW-1185">Reference proteome</keyword>
<dbReference type="Gene3D" id="1.10.287.1490">
    <property type="match status" value="1"/>
</dbReference>
<sequence>MAAQKSDKSKAQSKKGSIMGVLSKLFGVGAITLGAVFFAAMFDVGHAGLIHTLAGSAIVLVPLFALFAVGALLLSPKSGADLEEMAAQVAALTESKSKMTSQILTLQNQMDAMSGQDVETLKAKNKELQEQLDAIHQAEREKIDGEFDTLRQRNEELEAQIKQWALDTVSKAVAGEKPAAAKAA</sequence>
<protein>
    <submittedName>
        <fullName evidence="3">Uncharacterized protein</fullName>
    </submittedName>
</protein>
<dbReference type="OrthoDB" id="8117137at2"/>
<name>A0A286HLH1_9HYPH</name>